<gene>
    <name evidence="2" type="ORF">PCOR1329_LOCUS41695</name>
</gene>
<organism evidence="2 3">
    <name type="scientific">Prorocentrum cordatum</name>
    <dbReference type="NCBI Taxonomy" id="2364126"/>
    <lineage>
        <taxon>Eukaryota</taxon>
        <taxon>Sar</taxon>
        <taxon>Alveolata</taxon>
        <taxon>Dinophyceae</taxon>
        <taxon>Prorocentrales</taxon>
        <taxon>Prorocentraceae</taxon>
        <taxon>Prorocentrum</taxon>
    </lineage>
</organism>
<comment type="caution">
    <text evidence="2">The sequence shown here is derived from an EMBL/GenBank/DDBJ whole genome shotgun (WGS) entry which is preliminary data.</text>
</comment>
<evidence type="ECO:0000256" key="1">
    <source>
        <dbReference type="SAM" id="MobiDB-lite"/>
    </source>
</evidence>
<sequence>VVATLLQVNPRHRPSVDQLCQMPLMRRHIPELGGAGPEFKPTDLLSTIKLPANAIDISGMLPQARYDLPKVLDEGMSDDGAGGTRGSGRSRGMQRSPRQYSRAELDALPKPLGAPGVARGDTGATANSVQRDQDGRSGSPRGGSYVPSHSGEHDALDALRKQHQRALPPVSRQPSGSHEDSELPPVQPRLYQPRSEASSLAGPSQAGRAVEGRGRYNPRPQGYEARRPMAQYARQQYSLGSQQGGGQQRPQ</sequence>
<feature type="region of interest" description="Disordered" evidence="1">
    <location>
        <begin position="164"/>
        <end position="251"/>
    </location>
</feature>
<proteinExistence type="predicted"/>
<feature type="compositionally biased region" description="Gly residues" evidence="1">
    <location>
        <begin position="242"/>
        <end position="251"/>
    </location>
</feature>
<evidence type="ECO:0000313" key="2">
    <source>
        <dbReference type="EMBL" id="CAK0848855.1"/>
    </source>
</evidence>
<dbReference type="EMBL" id="CAUYUJ010015015">
    <property type="protein sequence ID" value="CAK0848855.1"/>
    <property type="molecule type" value="Genomic_DNA"/>
</dbReference>
<reference evidence="2" key="1">
    <citation type="submission" date="2023-10" db="EMBL/GenBank/DDBJ databases">
        <authorList>
            <person name="Chen Y."/>
            <person name="Shah S."/>
            <person name="Dougan E. K."/>
            <person name="Thang M."/>
            <person name="Chan C."/>
        </authorList>
    </citation>
    <scope>NUCLEOTIDE SEQUENCE [LARGE SCALE GENOMIC DNA]</scope>
</reference>
<keyword evidence="3" id="KW-1185">Reference proteome</keyword>
<feature type="region of interest" description="Disordered" evidence="1">
    <location>
        <begin position="72"/>
        <end position="152"/>
    </location>
</feature>
<evidence type="ECO:0008006" key="4">
    <source>
        <dbReference type="Google" id="ProtNLM"/>
    </source>
</evidence>
<accession>A0ABN9TSQ8</accession>
<feature type="non-terminal residue" evidence="2">
    <location>
        <position position="251"/>
    </location>
</feature>
<protein>
    <recommendedName>
        <fullName evidence="4">Aurora kinase</fullName>
    </recommendedName>
</protein>
<dbReference type="Proteomes" id="UP001189429">
    <property type="component" value="Unassembled WGS sequence"/>
</dbReference>
<evidence type="ECO:0000313" key="3">
    <source>
        <dbReference type="Proteomes" id="UP001189429"/>
    </source>
</evidence>
<name>A0ABN9TSQ8_9DINO</name>
<feature type="non-terminal residue" evidence="2">
    <location>
        <position position="1"/>
    </location>
</feature>